<comment type="similarity">
    <text evidence="1 6">Belongs to the eukaryotic ribosomal protein eS8 family.</text>
</comment>
<dbReference type="GO" id="GO:0003735">
    <property type="term" value="F:structural constituent of ribosome"/>
    <property type="evidence" value="ECO:0007669"/>
    <property type="project" value="InterPro"/>
</dbReference>
<dbReference type="NCBIfam" id="TIGR00307">
    <property type="entry name" value="eS8"/>
    <property type="match status" value="1"/>
</dbReference>
<comment type="subunit">
    <text evidence="2 6">Part of the 30S ribosomal subunit.</text>
</comment>
<evidence type="ECO:0000256" key="1">
    <source>
        <dbReference type="ARBA" id="ARBA00005257"/>
    </source>
</evidence>
<evidence type="ECO:0000256" key="5">
    <source>
        <dbReference type="ARBA" id="ARBA00035277"/>
    </source>
</evidence>
<dbReference type="OMA" id="MAIWQGR"/>
<sequence length="125" mass="13395">MPGGRKPTGGKIRVSRGKRKREAGRHPAFTTIGERRLKLVRIRGGGVKLRLISGNEVNVAVGGGVTKRAKILGFIENPSDKTLSRRGIITRGALVRTELGVVRITSRAGQHGLLNGVLVRENVAS</sequence>
<proteinExistence type="inferred from homology"/>
<feature type="region of interest" description="Disordered" evidence="7">
    <location>
        <begin position="1"/>
        <end position="26"/>
    </location>
</feature>
<dbReference type="Proteomes" id="UP000278149">
    <property type="component" value="Unassembled WGS sequence"/>
</dbReference>
<comment type="caution">
    <text evidence="8">The sequence shown here is derived from an EMBL/GenBank/DDBJ whole genome shotgun (WGS) entry which is preliminary data.</text>
</comment>
<evidence type="ECO:0000313" key="8">
    <source>
        <dbReference type="EMBL" id="RSN70125.1"/>
    </source>
</evidence>
<dbReference type="GO" id="GO:1990904">
    <property type="term" value="C:ribonucleoprotein complex"/>
    <property type="evidence" value="ECO:0007669"/>
    <property type="project" value="UniProtKB-KW"/>
</dbReference>
<reference evidence="8 9" key="1">
    <citation type="submission" date="2018-10" db="EMBL/GenBank/DDBJ databases">
        <title>Co-occurring genomic capacity for anaerobic methane metabolism and dissimilatory sulfite reduction discovered in the Korarchaeota.</title>
        <authorList>
            <person name="Mckay L.J."/>
            <person name="Dlakic M."/>
            <person name="Fields M.W."/>
            <person name="Delmont T.O."/>
            <person name="Eren A.M."/>
            <person name="Jay Z.J."/>
            <person name="Klingelsmith K.B."/>
            <person name="Rusch D.B."/>
            <person name="Inskeep W.P."/>
        </authorList>
    </citation>
    <scope>NUCLEOTIDE SEQUENCE [LARGE SCALE GENOMIC DNA]</scope>
    <source>
        <strain evidence="8 9">WS</strain>
    </source>
</reference>
<dbReference type="Pfam" id="PF01201">
    <property type="entry name" value="Ribosomal_S8e"/>
    <property type="match status" value="1"/>
</dbReference>
<dbReference type="AlphaFoldDB" id="A0A3R9PER9"/>
<dbReference type="GO" id="GO:0005840">
    <property type="term" value="C:ribosome"/>
    <property type="evidence" value="ECO:0007669"/>
    <property type="project" value="UniProtKB-KW"/>
</dbReference>
<dbReference type="InterPro" id="IPR020919">
    <property type="entry name" value="Ribosomal_protein_eS8_arc"/>
</dbReference>
<dbReference type="HAMAP" id="MF_00029">
    <property type="entry name" value="Ribosomal_eS8"/>
    <property type="match status" value="1"/>
</dbReference>
<evidence type="ECO:0000256" key="6">
    <source>
        <dbReference type="HAMAP-Rule" id="MF_00029"/>
    </source>
</evidence>
<accession>A0A3R9PER9</accession>
<protein>
    <recommendedName>
        <fullName evidence="5 6">Small ribosomal subunit protein eS8</fullName>
    </recommendedName>
</protein>
<dbReference type="PANTHER" id="PTHR10394">
    <property type="entry name" value="40S RIBOSOMAL PROTEIN S8"/>
    <property type="match status" value="1"/>
</dbReference>
<evidence type="ECO:0000256" key="3">
    <source>
        <dbReference type="ARBA" id="ARBA00022980"/>
    </source>
</evidence>
<evidence type="ECO:0000256" key="7">
    <source>
        <dbReference type="SAM" id="MobiDB-lite"/>
    </source>
</evidence>
<dbReference type="Gene3D" id="2.40.10.310">
    <property type="match status" value="1"/>
</dbReference>
<keyword evidence="3 6" id="KW-0689">Ribosomal protein</keyword>
<keyword evidence="4 6" id="KW-0687">Ribonucleoprotein</keyword>
<name>A0A3R9PER9_9CREN</name>
<organism evidence="8 9">
    <name type="scientific">Candidatus Korarchaeum cryptofilum</name>
    <dbReference type="NCBI Taxonomy" id="498846"/>
    <lineage>
        <taxon>Archaea</taxon>
        <taxon>Thermoproteota</taxon>
        <taxon>Candidatus Korarchaeia</taxon>
        <taxon>Candidatus Korarchaeales</taxon>
        <taxon>Candidatus Korarchaeaceae</taxon>
        <taxon>Candidatus Korarchaeum</taxon>
    </lineage>
</organism>
<dbReference type="GO" id="GO:0006412">
    <property type="term" value="P:translation"/>
    <property type="evidence" value="ECO:0007669"/>
    <property type="project" value="UniProtKB-UniRule"/>
</dbReference>
<dbReference type="InterPro" id="IPR001047">
    <property type="entry name" value="Ribosomal_eS8"/>
</dbReference>
<dbReference type="InterPro" id="IPR018283">
    <property type="entry name" value="Ribosomal_eS8_CS"/>
</dbReference>
<evidence type="ECO:0000256" key="4">
    <source>
        <dbReference type="ARBA" id="ARBA00023274"/>
    </source>
</evidence>
<dbReference type="InterPro" id="IPR022309">
    <property type="entry name" value="Ribosomal_Se8/biogenesis_NSA2"/>
</dbReference>
<dbReference type="EMBL" id="RCOR01000014">
    <property type="protein sequence ID" value="RSN70125.1"/>
    <property type="molecule type" value="Genomic_DNA"/>
</dbReference>
<evidence type="ECO:0000256" key="2">
    <source>
        <dbReference type="ARBA" id="ARBA00011458"/>
    </source>
</evidence>
<gene>
    <name evidence="6" type="primary">rps8e</name>
    <name evidence="8" type="ORF">D9Q81_01690</name>
</gene>
<feature type="compositionally biased region" description="Basic residues" evidence="7">
    <location>
        <begin position="13"/>
        <end position="23"/>
    </location>
</feature>
<evidence type="ECO:0000313" key="9">
    <source>
        <dbReference type="Proteomes" id="UP000278149"/>
    </source>
</evidence>
<dbReference type="CDD" id="cd11382">
    <property type="entry name" value="Ribosomal_S8e"/>
    <property type="match status" value="1"/>
</dbReference>
<dbReference type="PROSITE" id="PS01193">
    <property type="entry name" value="RIBOSOMAL_S8E"/>
    <property type="match status" value="1"/>
</dbReference>